<feature type="signal peptide" evidence="10">
    <location>
        <begin position="1"/>
        <end position="18"/>
    </location>
</feature>
<evidence type="ECO:0000256" key="6">
    <source>
        <dbReference type="ARBA" id="ARBA00022857"/>
    </source>
</evidence>
<dbReference type="Proteomes" id="UP000694523">
    <property type="component" value="Unplaced"/>
</dbReference>
<keyword evidence="4" id="KW-0548">Nucleotidyltransferase</keyword>
<evidence type="ECO:0000256" key="9">
    <source>
        <dbReference type="ARBA" id="ARBA00047597"/>
    </source>
</evidence>
<dbReference type="GO" id="GO:0016779">
    <property type="term" value="F:nucleotidyltransferase activity"/>
    <property type="evidence" value="ECO:0007669"/>
    <property type="project" value="UniProtKB-KW"/>
</dbReference>
<evidence type="ECO:0000313" key="11">
    <source>
        <dbReference type="Ensembl" id="ENSNMLP00000031886.1"/>
    </source>
</evidence>
<dbReference type="EC" id="2.4.2.31" evidence="10"/>
<keyword evidence="12" id="KW-1185">Reference proteome</keyword>
<name>A0A8C6WU12_9GOBI</name>
<evidence type="ECO:0000256" key="1">
    <source>
        <dbReference type="ARBA" id="ARBA00009558"/>
    </source>
</evidence>
<dbReference type="Pfam" id="PF01129">
    <property type="entry name" value="ART"/>
    <property type="match status" value="1"/>
</dbReference>
<keyword evidence="3 10" id="KW-0808">Transferase</keyword>
<evidence type="ECO:0000256" key="4">
    <source>
        <dbReference type="ARBA" id="ARBA00022695"/>
    </source>
</evidence>
<keyword evidence="7 10" id="KW-0520">NAD</keyword>
<dbReference type="FunFam" id="3.90.176.10:FF:000001">
    <property type="entry name" value="NAD(P)(+)--arginine ADP-ribosyltransferase"/>
    <property type="match status" value="1"/>
</dbReference>
<proteinExistence type="inferred from homology"/>
<evidence type="ECO:0000256" key="3">
    <source>
        <dbReference type="ARBA" id="ARBA00022679"/>
    </source>
</evidence>
<evidence type="ECO:0000256" key="8">
    <source>
        <dbReference type="ARBA" id="ARBA00023157"/>
    </source>
</evidence>
<dbReference type="InterPro" id="IPR000768">
    <property type="entry name" value="ART"/>
</dbReference>
<dbReference type="PANTHER" id="PTHR10339">
    <property type="entry name" value="ADP-RIBOSYLTRANSFERASE"/>
    <property type="match status" value="1"/>
</dbReference>
<dbReference type="GO" id="GO:0003950">
    <property type="term" value="F:NAD+ poly-ADP-ribosyltransferase activity"/>
    <property type="evidence" value="ECO:0007669"/>
    <property type="project" value="TreeGrafter"/>
</dbReference>
<dbReference type="PRINTS" id="PR00970">
    <property type="entry name" value="RIBTRNSFRASE"/>
</dbReference>
<dbReference type="Ensembl" id="ENSNMLT00000035531.1">
    <property type="protein sequence ID" value="ENSNMLP00000031886.1"/>
    <property type="gene ID" value="ENSNMLG00000019983.1"/>
</dbReference>
<comment type="catalytic activity">
    <reaction evidence="9 10">
        <text>L-arginyl-[protein] + NAD(+) = N(omega)-(ADP-D-ribosyl)-L-arginyl-[protein] + nicotinamide + H(+)</text>
        <dbReference type="Rhea" id="RHEA:19149"/>
        <dbReference type="Rhea" id="RHEA-COMP:10532"/>
        <dbReference type="Rhea" id="RHEA-COMP:15087"/>
        <dbReference type="ChEBI" id="CHEBI:15378"/>
        <dbReference type="ChEBI" id="CHEBI:17154"/>
        <dbReference type="ChEBI" id="CHEBI:29965"/>
        <dbReference type="ChEBI" id="CHEBI:57540"/>
        <dbReference type="ChEBI" id="CHEBI:142554"/>
        <dbReference type="EC" id="2.4.2.31"/>
    </reaction>
</comment>
<keyword evidence="8" id="KW-1015">Disulfide bond</keyword>
<dbReference type="GO" id="GO:0106274">
    <property type="term" value="F:NAD+-protein-arginine ADP-ribosyltransferase activity"/>
    <property type="evidence" value="ECO:0007669"/>
    <property type="project" value="UniProtKB-EC"/>
</dbReference>
<dbReference type="PROSITE" id="PS51996">
    <property type="entry name" value="TR_MART"/>
    <property type="match status" value="1"/>
</dbReference>
<comment type="similarity">
    <text evidence="1 10">Belongs to the Arg-specific ADP-ribosyltransferase family.</text>
</comment>
<evidence type="ECO:0000256" key="2">
    <source>
        <dbReference type="ARBA" id="ARBA00022676"/>
    </source>
</evidence>
<dbReference type="AlphaFoldDB" id="A0A8C6WU12"/>
<sequence>MQLFVILLLQNKLSIVLQKPPRPGYFQLDMAPDAVDDMYRGCKEEMESKVRKEYLPNEKKKVGSNFTVAWHEAEKHYNKFWKHKRGKRPSSTTSLGKEQIISLYAYTLDEPNVYIDFNNAVRTQRPKYKSSFIYHALHFFLTDAIQKLNARKDKAARCLTVYRRVNSYFRRDVFNRPMRFGSFTSASMGWYQSAARFGDRSCFEINTCFGADREVLVPPYEVFKITKVKKRAERKSLPCEVVYVLRSTGVASNLNCQVIFNFKWGKSTTIHGYLRTAKDN</sequence>
<feature type="chain" id="PRO_5034324835" description="NAD(P)(+)--arginine ADP-ribosyltransferase" evidence="10">
    <location>
        <begin position="19"/>
        <end position="280"/>
    </location>
</feature>
<dbReference type="InterPro" id="IPR050999">
    <property type="entry name" value="ADP-ribosyltransferase_ARG"/>
</dbReference>
<dbReference type="SUPFAM" id="SSF56399">
    <property type="entry name" value="ADP-ribosylation"/>
    <property type="match status" value="1"/>
</dbReference>
<keyword evidence="6 10" id="KW-0521">NADP</keyword>
<organism evidence="11 12">
    <name type="scientific">Neogobius melanostomus</name>
    <name type="common">round goby</name>
    <dbReference type="NCBI Taxonomy" id="47308"/>
    <lineage>
        <taxon>Eukaryota</taxon>
        <taxon>Metazoa</taxon>
        <taxon>Chordata</taxon>
        <taxon>Craniata</taxon>
        <taxon>Vertebrata</taxon>
        <taxon>Euteleostomi</taxon>
        <taxon>Actinopterygii</taxon>
        <taxon>Neopterygii</taxon>
        <taxon>Teleostei</taxon>
        <taxon>Neoteleostei</taxon>
        <taxon>Acanthomorphata</taxon>
        <taxon>Gobiaria</taxon>
        <taxon>Gobiiformes</taxon>
        <taxon>Gobioidei</taxon>
        <taxon>Gobiidae</taxon>
        <taxon>Benthophilinae</taxon>
        <taxon>Neogobiini</taxon>
        <taxon>Neogobius</taxon>
    </lineage>
</organism>
<evidence type="ECO:0000256" key="10">
    <source>
        <dbReference type="RuleBase" id="RU361228"/>
    </source>
</evidence>
<dbReference type="PANTHER" id="PTHR10339:SF27">
    <property type="entry name" value="NAD(P)(+)--ARGININE ADP-RIBOSYLTRANSFERASE"/>
    <property type="match status" value="1"/>
</dbReference>
<keyword evidence="5 10" id="KW-0732">Signal</keyword>
<keyword evidence="2 10" id="KW-0328">Glycosyltransferase</keyword>
<evidence type="ECO:0000313" key="12">
    <source>
        <dbReference type="Proteomes" id="UP000694523"/>
    </source>
</evidence>
<protein>
    <recommendedName>
        <fullName evidence="10">NAD(P)(+)--arginine ADP-ribosyltransferase</fullName>
        <ecNumber evidence="10">2.4.2.31</ecNumber>
    </recommendedName>
    <alternativeName>
        <fullName evidence="10">Mono(ADP-ribosyl)transferase</fullName>
    </alternativeName>
</protein>
<reference evidence="11" key="1">
    <citation type="submission" date="2025-08" db="UniProtKB">
        <authorList>
            <consortium name="Ensembl"/>
        </authorList>
    </citation>
    <scope>IDENTIFICATION</scope>
</reference>
<evidence type="ECO:0000256" key="5">
    <source>
        <dbReference type="ARBA" id="ARBA00022729"/>
    </source>
</evidence>
<reference evidence="11" key="2">
    <citation type="submission" date="2025-09" db="UniProtKB">
        <authorList>
            <consortium name="Ensembl"/>
        </authorList>
    </citation>
    <scope>IDENTIFICATION</scope>
</reference>
<accession>A0A8C6WU12</accession>
<dbReference type="Gene3D" id="3.90.176.10">
    <property type="entry name" value="Toxin ADP-ribosyltransferase, Chain A, domain 1"/>
    <property type="match status" value="1"/>
</dbReference>
<evidence type="ECO:0000256" key="7">
    <source>
        <dbReference type="ARBA" id="ARBA00023027"/>
    </source>
</evidence>